<gene>
    <name evidence="2" type="ORF">C2R26_06045</name>
</gene>
<name>A0A2P4R6R7_9LACO</name>
<organism evidence="2">
    <name type="scientific">Companilactobacillus formosensis</name>
    <dbReference type="NCBI Taxonomy" id="1617889"/>
    <lineage>
        <taxon>Bacteria</taxon>
        <taxon>Bacillati</taxon>
        <taxon>Bacillota</taxon>
        <taxon>Bacilli</taxon>
        <taxon>Lactobacillales</taxon>
        <taxon>Lactobacillaceae</taxon>
        <taxon>Companilactobacillus</taxon>
    </lineage>
</organism>
<reference evidence="2" key="1">
    <citation type="submission" date="2018-01" db="EMBL/GenBank/DDBJ databases">
        <title>Genome sequnecing of Lactobacillus formosensis KACC 18721.</title>
        <authorList>
            <person name="Kim S.-J."/>
            <person name="Heo J."/>
        </authorList>
    </citation>
    <scope>NUCLEOTIDE SEQUENCE</scope>
    <source>
        <strain evidence="2">KACC 18721</strain>
    </source>
</reference>
<dbReference type="EMBL" id="PPWZ01000039">
    <property type="protein sequence ID" value="POH36886.1"/>
    <property type="molecule type" value="Genomic_DNA"/>
</dbReference>
<dbReference type="AlphaFoldDB" id="A0A2P4R6R7"/>
<keyword evidence="1" id="KW-1133">Transmembrane helix</keyword>
<evidence type="ECO:0000313" key="2">
    <source>
        <dbReference type="EMBL" id="POH36886.1"/>
    </source>
</evidence>
<protein>
    <submittedName>
        <fullName evidence="2">Uncharacterized protein</fullName>
    </submittedName>
</protein>
<proteinExistence type="predicted"/>
<keyword evidence="1" id="KW-0812">Transmembrane</keyword>
<keyword evidence="1" id="KW-0472">Membrane</keyword>
<evidence type="ECO:0000256" key="1">
    <source>
        <dbReference type="SAM" id="Phobius"/>
    </source>
</evidence>
<accession>A0A2P4R6R7</accession>
<feature type="transmembrane region" description="Helical" evidence="1">
    <location>
        <begin position="12"/>
        <end position="35"/>
    </location>
</feature>
<sequence length="81" mass="8852">MVKSRVLKDASSTALGMVWNVVAGLGALLATPTVFKLQLFLNVFHIKKNFTTETTLAPFQISISVGIFNFRLAALIKIKSI</sequence>
<feature type="transmembrane region" description="Helical" evidence="1">
    <location>
        <begin position="55"/>
        <end position="76"/>
    </location>
</feature>
<comment type="caution">
    <text evidence="2">The sequence shown here is derived from an EMBL/GenBank/DDBJ whole genome shotgun (WGS) entry which is preliminary data.</text>
</comment>